<feature type="region of interest" description="Disordered" evidence="1">
    <location>
        <begin position="1"/>
        <end position="26"/>
    </location>
</feature>
<accession>A0A1D1YXB3</accession>
<evidence type="ECO:0000313" key="2">
    <source>
        <dbReference type="EMBL" id="JAT59239.1"/>
    </source>
</evidence>
<dbReference type="AlphaFoldDB" id="A0A1D1YXB3"/>
<feature type="non-terminal residue" evidence="2">
    <location>
        <position position="1"/>
    </location>
</feature>
<dbReference type="EMBL" id="GDJX01008697">
    <property type="protein sequence ID" value="JAT59239.1"/>
    <property type="molecule type" value="Transcribed_RNA"/>
</dbReference>
<sequence>QQQQQQQKSVISQIQSQSQPQVQTQAQSAQHIAQLQQVQAQMQIRQQAPTHVFQPSLAYQGSAAVGNQNTQDLSYAHVQMAGTAIDPARVQQGLQAAQEWIWKNKPTGA</sequence>
<evidence type="ECO:0000256" key="1">
    <source>
        <dbReference type="SAM" id="MobiDB-lite"/>
    </source>
</evidence>
<gene>
    <name evidence="2" type="ORF">g.24782</name>
</gene>
<protein>
    <submittedName>
        <fullName evidence="2">Uncharacterized protein</fullName>
    </submittedName>
</protein>
<organism evidence="2">
    <name type="scientific">Anthurium amnicola</name>
    <dbReference type="NCBI Taxonomy" id="1678845"/>
    <lineage>
        <taxon>Eukaryota</taxon>
        <taxon>Viridiplantae</taxon>
        <taxon>Streptophyta</taxon>
        <taxon>Embryophyta</taxon>
        <taxon>Tracheophyta</taxon>
        <taxon>Spermatophyta</taxon>
        <taxon>Magnoliopsida</taxon>
        <taxon>Liliopsida</taxon>
        <taxon>Araceae</taxon>
        <taxon>Pothoideae</taxon>
        <taxon>Potheae</taxon>
        <taxon>Anthurium</taxon>
    </lineage>
</organism>
<name>A0A1D1YXB3_9ARAE</name>
<proteinExistence type="predicted"/>
<reference evidence="2" key="1">
    <citation type="submission" date="2015-07" db="EMBL/GenBank/DDBJ databases">
        <title>Transcriptome Assembly of Anthurium amnicola.</title>
        <authorList>
            <person name="Suzuki J."/>
        </authorList>
    </citation>
    <scope>NUCLEOTIDE SEQUENCE</scope>
</reference>